<name>A0ABU9ANJ2_9BACT</name>
<comment type="caution">
    <text evidence="1">The sequence shown here is derived from an EMBL/GenBank/DDBJ whole genome shotgun (WGS) entry which is preliminary data.</text>
</comment>
<evidence type="ECO:0000313" key="1">
    <source>
        <dbReference type="EMBL" id="MEK7949133.1"/>
    </source>
</evidence>
<gene>
    <name evidence="1" type="ORF">WKV53_01425</name>
</gene>
<reference evidence="1 2" key="1">
    <citation type="submission" date="2024-04" db="EMBL/GenBank/DDBJ databases">
        <title>Luteolibacter sp. isolated from soil.</title>
        <authorList>
            <person name="An J."/>
        </authorList>
    </citation>
    <scope>NUCLEOTIDE SEQUENCE [LARGE SCALE GENOMIC DNA]</scope>
    <source>
        <strain evidence="1 2">Y139</strain>
    </source>
</reference>
<sequence length="82" mass="9373">MNIAGLFDFPKELTEKERGLLNAELQIAGFSRVQGVPSFWLCRGRYEDLRTARHAFRNVFQSCGLGMPHTFLIPFTELSELP</sequence>
<dbReference type="EMBL" id="JBBUKT010000001">
    <property type="protein sequence ID" value="MEK7949133.1"/>
    <property type="molecule type" value="Genomic_DNA"/>
</dbReference>
<dbReference type="RefSeq" id="WP_341402554.1">
    <property type="nucleotide sequence ID" value="NZ_JBBUKT010000001.1"/>
</dbReference>
<dbReference type="Proteomes" id="UP001371305">
    <property type="component" value="Unassembled WGS sequence"/>
</dbReference>
<evidence type="ECO:0008006" key="3">
    <source>
        <dbReference type="Google" id="ProtNLM"/>
    </source>
</evidence>
<organism evidence="1 2">
    <name type="scientific">Luteolibacter soli</name>
    <dbReference type="NCBI Taxonomy" id="3135280"/>
    <lineage>
        <taxon>Bacteria</taxon>
        <taxon>Pseudomonadati</taxon>
        <taxon>Verrucomicrobiota</taxon>
        <taxon>Verrucomicrobiia</taxon>
        <taxon>Verrucomicrobiales</taxon>
        <taxon>Verrucomicrobiaceae</taxon>
        <taxon>Luteolibacter</taxon>
    </lineage>
</organism>
<proteinExistence type="predicted"/>
<protein>
    <recommendedName>
        <fullName evidence="3">SPOR domain-containing protein</fullName>
    </recommendedName>
</protein>
<keyword evidence="2" id="KW-1185">Reference proteome</keyword>
<evidence type="ECO:0000313" key="2">
    <source>
        <dbReference type="Proteomes" id="UP001371305"/>
    </source>
</evidence>
<accession>A0ABU9ANJ2</accession>